<evidence type="ECO:0000313" key="6">
    <source>
        <dbReference type="Proteomes" id="UP000077051"/>
    </source>
</evidence>
<dbReference type="SUPFAM" id="SSF117281">
    <property type="entry name" value="Kelch motif"/>
    <property type="match status" value="1"/>
</dbReference>
<dbReference type="PANTHER" id="PTHR47435">
    <property type="entry name" value="KELCH REPEAT PROTEIN (AFU_ORTHOLOGUE AFUA_5G12780)"/>
    <property type="match status" value="1"/>
</dbReference>
<feature type="region of interest" description="Disordered" evidence="3">
    <location>
        <begin position="324"/>
        <end position="345"/>
    </location>
</feature>
<keyword evidence="6" id="KW-1185">Reference proteome</keyword>
<dbReference type="OrthoDB" id="199599at2759"/>
<evidence type="ECO:0000256" key="1">
    <source>
        <dbReference type="ARBA" id="ARBA00022737"/>
    </source>
</evidence>
<feature type="transmembrane region" description="Helical" evidence="4">
    <location>
        <begin position="355"/>
        <end position="375"/>
    </location>
</feature>
<feature type="region of interest" description="Disordered" evidence="3">
    <location>
        <begin position="567"/>
        <end position="614"/>
    </location>
</feature>
<dbReference type="InterPro" id="IPR015915">
    <property type="entry name" value="Kelch-typ_b-propeller"/>
</dbReference>
<dbReference type="EMBL" id="AMYB01000004">
    <property type="protein sequence ID" value="OAD02968.1"/>
    <property type="molecule type" value="Genomic_DNA"/>
</dbReference>
<feature type="compositionally biased region" description="Low complexity" evidence="3">
    <location>
        <begin position="587"/>
        <end position="612"/>
    </location>
</feature>
<gene>
    <name evidence="5" type="ORF">MUCCIDRAFT_109819</name>
</gene>
<dbReference type="AlphaFoldDB" id="A0A168KZT3"/>
<feature type="compositionally biased region" description="Polar residues" evidence="3">
    <location>
        <begin position="662"/>
        <end position="675"/>
    </location>
</feature>
<accession>A0A168KZT3</accession>
<reference evidence="5 6" key="1">
    <citation type="submission" date="2015-06" db="EMBL/GenBank/DDBJ databases">
        <title>Expansion of signal transduction pathways in fungi by whole-genome duplication.</title>
        <authorList>
            <consortium name="DOE Joint Genome Institute"/>
            <person name="Corrochano L.M."/>
            <person name="Kuo A."/>
            <person name="Marcet-Houben M."/>
            <person name="Polaino S."/>
            <person name="Salamov A."/>
            <person name="Villalobos J.M."/>
            <person name="Alvarez M.I."/>
            <person name="Avalos J."/>
            <person name="Benito E.P."/>
            <person name="Benoit I."/>
            <person name="Burger G."/>
            <person name="Camino L.P."/>
            <person name="Canovas D."/>
            <person name="Cerda-Olmedo E."/>
            <person name="Cheng J.-F."/>
            <person name="Dominguez A."/>
            <person name="Elias M."/>
            <person name="Eslava A.P."/>
            <person name="Glaser F."/>
            <person name="Grimwood J."/>
            <person name="Gutierrez G."/>
            <person name="Heitman J."/>
            <person name="Henrissat B."/>
            <person name="Iturriaga E.A."/>
            <person name="Lang B.F."/>
            <person name="Lavin J.L."/>
            <person name="Lee S."/>
            <person name="Li W."/>
            <person name="Lindquist E."/>
            <person name="Lopez-Garcia S."/>
            <person name="Luque E.M."/>
            <person name="Marcos A.T."/>
            <person name="Martin J."/>
            <person name="Mccluskey K."/>
            <person name="Medina H.R."/>
            <person name="Miralles-Duran A."/>
            <person name="Miyazaki A."/>
            <person name="Munoz-Torres E."/>
            <person name="Oguiza J.A."/>
            <person name="Ohm R."/>
            <person name="Olmedo M."/>
            <person name="Orejas M."/>
            <person name="Ortiz-Castellanos L."/>
            <person name="Pisabarro A.G."/>
            <person name="Rodriguez-Romero J."/>
            <person name="Ruiz-Herrera J."/>
            <person name="Ruiz-Vazquez R."/>
            <person name="Sanz C."/>
            <person name="Schackwitz W."/>
            <person name="Schmutz J."/>
            <person name="Shahriari M."/>
            <person name="Shelest E."/>
            <person name="Silva-Franco F."/>
            <person name="Soanes D."/>
            <person name="Syed K."/>
            <person name="Tagua V.G."/>
            <person name="Talbot N.J."/>
            <person name="Thon M."/>
            <person name="De Vries R.P."/>
            <person name="Wiebenga A."/>
            <person name="Yadav J.S."/>
            <person name="Braun E.L."/>
            <person name="Baker S."/>
            <person name="Garre V."/>
            <person name="Horwitz B."/>
            <person name="Torres-Martinez S."/>
            <person name="Idnurm A."/>
            <person name="Herrera-Estrella A."/>
            <person name="Gabaldon T."/>
            <person name="Grigoriev I.V."/>
        </authorList>
    </citation>
    <scope>NUCLEOTIDE SEQUENCE [LARGE SCALE GENOMIC DNA]</scope>
    <source>
        <strain evidence="5 6">CBS 277.49</strain>
    </source>
</reference>
<keyword evidence="4" id="KW-1133">Transmembrane helix</keyword>
<feature type="region of interest" description="Disordered" evidence="3">
    <location>
        <begin position="417"/>
        <end position="441"/>
    </location>
</feature>
<protein>
    <recommendedName>
        <fullName evidence="7">Galactose oxidase</fullName>
    </recommendedName>
</protein>
<proteinExistence type="predicted"/>
<keyword evidence="2" id="KW-0408">Iron</keyword>
<keyword evidence="1" id="KW-0677">Repeat</keyword>
<dbReference type="Proteomes" id="UP000077051">
    <property type="component" value="Unassembled WGS sequence"/>
</dbReference>
<feature type="region of interest" description="Disordered" evidence="3">
    <location>
        <begin position="498"/>
        <end position="550"/>
    </location>
</feature>
<dbReference type="Pfam" id="PF24681">
    <property type="entry name" value="Kelch_KLHDC2_KLHL20_DRC7"/>
    <property type="match status" value="1"/>
</dbReference>
<evidence type="ECO:0000313" key="5">
    <source>
        <dbReference type="EMBL" id="OAD02968.1"/>
    </source>
</evidence>
<feature type="compositionally biased region" description="Polar residues" evidence="3">
    <location>
        <begin position="567"/>
        <end position="580"/>
    </location>
</feature>
<dbReference type="VEuPathDB" id="FungiDB:MUCCIDRAFT_109819"/>
<evidence type="ECO:0000256" key="4">
    <source>
        <dbReference type="SAM" id="Phobius"/>
    </source>
</evidence>
<feature type="region of interest" description="Disordered" evidence="3">
    <location>
        <begin position="662"/>
        <end position="722"/>
    </location>
</feature>
<evidence type="ECO:0000256" key="2">
    <source>
        <dbReference type="ARBA" id="ARBA00023004"/>
    </source>
</evidence>
<feature type="compositionally biased region" description="Polar residues" evidence="3">
    <location>
        <begin position="512"/>
        <end position="536"/>
    </location>
</feature>
<feature type="compositionally biased region" description="Polar residues" evidence="3">
    <location>
        <begin position="418"/>
        <end position="439"/>
    </location>
</feature>
<dbReference type="GO" id="GO:0019760">
    <property type="term" value="P:glucosinolate metabolic process"/>
    <property type="evidence" value="ECO:0007669"/>
    <property type="project" value="UniProtKB-ARBA"/>
</dbReference>
<evidence type="ECO:0008006" key="7">
    <source>
        <dbReference type="Google" id="ProtNLM"/>
    </source>
</evidence>
<dbReference type="STRING" id="747725.A0A168KZT3"/>
<feature type="compositionally biased region" description="Polar residues" evidence="3">
    <location>
        <begin position="688"/>
        <end position="722"/>
    </location>
</feature>
<sequence length="722" mass="79563">MHAPILQRKHSTAHYFTNGTVYILGGIELGAMTSNHSAIALRLDKKDLSLHSYAAAAADTPKFDYPTIAGHTSHVVSDAIISVLGLPLLQDQAASSPPPLPLVSLPPSAQPFPNITHLPNPRYLHTSVLLDQTLHVIGGKDATTHKQVDDVIWSYSLASRSWTHQQRAARHKSMSGHITIVYHQWFISCFGENTNSQLISQCTWLDTASFNVTQQQQQQQIQEWPTARKYASMISLSSNTHVLFGGQNNTAILDDVWFLDIDAPFSMKWTKINTLTNYRRSAHAGALIDENVILYYGGQDSPSSLAADPIYFNTTNKEWIHAKNQNSNPQTNLGVDLDSNSNGQNEGKQISGGTIAGILTGIACVLGLGIAYFVWRRKTQRRRQNLHQSRAARFSQSPPAQQHYYVEKAASTPPATIHCSSSIVNDDNEKNSSTSSNKLQGAGLKEGATQFISLPELALYNNSSRISTISLGTEFNFSAEEYRRQSHLSAVSSASSGLQQHHHTIPKLEFNDNPSIIAQSDPSYSSNKYELQTQQLPMEPLTEGKSVSYKRRGSTGFNRLTLNLFGSSNSSTSADPQQPQDTKKNRSSSLFQLRSSRLLQPNTPTTPNMTDNRYPHLQSRVSLSAKSVSSVQWVGFNDNMDGWRDSTGSSLHLAVTNAQRSSMYHSDSSAQSTPKSPMFPQYLKDSAIQHQMFGQESSARSSPDSMSKHSSTAIPDTKSQIV</sequence>
<name>A0A168KZT3_MUCCL</name>
<keyword evidence="4" id="KW-0812">Transmembrane</keyword>
<evidence type="ECO:0000256" key="3">
    <source>
        <dbReference type="SAM" id="MobiDB-lite"/>
    </source>
</evidence>
<dbReference type="PANTHER" id="PTHR47435:SF4">
    <property type="entry name" value="KELCH REPEAT PROTEIN (AFU_ORTHOLOGUE AFUA_5G12780)"/>
    <property type="match status" value="1"/>
</dbReference>
<organism evidence="5 6">
    <name type="scientific">Mucor lusitanicus CBS 277.49</name>
    <dbReference type="NCBI Taxonomy" id="747725"/>
    <lineage>
        <taxon>Eukaryota</taxon>
        <taxon>Fungi</taxon>
        <taxon>Fungi incertae sedis</taxon>
        <taxon>Mucoromycota</taxon>
        <taxon>Mucoromycotina</taxon>
        <taxon>Mucoromycetes</taxon>
        <taxon>Mucorales</taxon>
        <taxon>Mucorineae</taxon>
        <taxon>Mucoraceae</taxon>
        <taxon>Mucor</taxon>
    </lineage>
</organism>
<dbReference type="Gene3D" id="2.120.10.80">
    <property type="entry name" value="Kelch-type beta propeller"/>
    <property type="match status" value="1"/>
</dbReference>
<comment type="caution">
    <text evidence="5">The sequence shown here is derived from an EMBL/GenBank/DDBJ whole genome shotgun (WGS) entry which is preliminary data.</text>
</comment>
<keyword evidence="4" id="KW-0472">Membrane</keyword>